<dbReference type="AlphaFoldDB" id="A0A557SXQ4"/>
<organism evidence="2 3">
    <name type="scientific">Candidatus Nitrosocosmicus arcticus</name>
    <dbReference type="NCBI Taxonomy" id="2035267"/>
    <lineage>
        <taxon>Archaea</taxon>
        <taxon>Nitrososphaerota</taxon>
        <taxon>Nitrososphaeria</taxon>
        <taxon>Nitrososphaerales</taxon>
        <taxon>Nitrososphaeraceae</taxon>
        <taxon>Candidatus Nitrosocosmicus</taxon>
    </lineage>
</organism>
<keyword evidence="3" id="KW-1185">Reference proteome</keyword>
<protein>
    <submittedName>
        <fullName evidence="2">Uncharacterized protein</fullName>
    </submittedName>
</protein>
<evidence type="ECO:0000313" key="2">
    <source>
        <dbReference type="EMBL" id="TVP41384.1"/>
    </source>
</evidence>
<dbReference type="EMBL" id="VOAH01000003">
    <property type="protein sequence ID" value="TVP41384.1"/>
    <property type="molecule type" value="Genomic_DNA"/>
</dbReference>
<comment type="caution">
    <text evidence="2">The sequence shown here is derived from an EMBL/GenBank/DDBJ whole genome shotgun (WGS) entry which is preliminary data.</text>
</comment>
<name>A0A557SXQ4_9ARCH</name>
<accession>A0A557SXQ4</accession>
<reference evidence="2 3" key="1">
    <citation type="journal article" date="2019" name="Front. Microbiol.">
        <title>Ammonia Oxidation by the Arctic Terrestrial Thaumarchaeote Candidatus Nitrosocosmicus arcticus Is Stimulated by Increasing Temperatures.</title>
        <authorList>
            <person name="Alves R.J.E."/>
            <person name="Kerou M."/>
            <person name="Zappe A."/>
            <person name="Bittner R."/>
            <person name="Abby S.S."/>
            <person name="Schmidt H.A."/>
            <person name="Pfeifer K."/>
            <person name="Schleper C."/>
        </authorList>
    </citation>
    <scope>NUCLEOTIDE SEQUENCE [LARGE SCALE GENOMIC DNA]</scope>
    <source>
        <strain evidence="2 3">Kfb</strain>
    </source>
</reference>
<evidence type="ECO:0000256" key="1">
    <source>
        <dbReference type="SAM" id="MobiDB-lite"/>
    </source>
</evidence>
<feature type="compositionally biased region" description="Basic and acidic residues" evidence="1">
    <location>
        <begin position="53"/>
        <end position="64"/>
    </location>
</feature>
<dbReference type="RefSeq" id="WP_144728820.1">
    <property type="nucleotide sequence ID" value="NZ_ML675579.1"/>
</dbReference>
<sequence length="64" mass="6918">MSEEPINKKDDSQQAVGDAADNSEIILDETGDTVKPGPRGMANKTKNTNIDTELDKENLESNGK</sequence>
<proteinExistence type="predicted"/>
<feature type="compositionally biased region" description="Basic and acidic residues" evidence="1">
    <location>
        <begin position="1"/>
        <end position="12"/>
    </location>
</feature>
<dbReference type="Proteomes" id="UP000315289">
    <property type="component" value="Unassembled WGS sequence"/>
</dbReference>
<feature type="region of interest" description="Disordered" evidence="1">
    <location>
        <begin position="1"/>
        <end position="64"/>
    </location>
</feature>
<evidence type="ECO:0000313" key="3">
    <source>
        <dbReference type="Proteomes" id="UP000315289"/>
    </source>
</evidence>
<gene>
    <name evidence="2" type="ORF">NARC_30098</name>
</gene>